<protein>
    <submittedName>
        <fullName evidence="3">ATP synthase protein I</fullName>
    </submittedName>
</protein>
<feature type="transmembrane region" description="Helical" evidence="2">
    <location>
        <begin position="96"/>
        <end position="115"/>
    </location>
</feature>
<feature type="transmembrane region" description="Helical" evidence="2">
    <location>
        <begin position="37"/>
        <end position="57"/>
    </location>
</feature>
<name>A0A3D9SX13_9ACTN</name>
<organism evidence="3 4">
    <name type="scientific">Thermomonospora umbrina</name>
    <dbReference type="NCBI Taxonomy" id="111806"/>
    <lineage>
        <taxon>Bacteria</taxon>
        <taxon>Bacillati</taxon>
        <taxon>Actinomycetota</taxon>
        <taxon>Actinomycetes</taxon>
        <taxon>Streptosporangiales</taxon>
        <taxon>Thermomonosporaceae</taxon>
        <taxon>Thermomonospora</taxon>
    </lineage>
</organism>
<feature type="region of interest" description="Disordered" evidence="1">
    <location>
        <begin position="128"/>
        <end position="165"/>
    </location>
</feature>
<dbReference type="Proteomes" id="UP000256661">
    <property type="component" value="Unassembled WGS sequence"/>
</dbReference>
<evidence type="ECO:0000256" key="1">
    <source>
        <dbReference type="SAM" id="MobiDB-lite"/>
    </source>
</evidence>
<sequence>MHSSDARILRGAAIPTALAGAAAIVVGLLVAGGGGALGAAFGTLVAIAFFTVSVVAVSHASKISPQMMFAAAVFSYITKVFAMFGLIAVFQNTTAWDSQVFGYTIIALTLVWIVAEIRVATRSKTPYIDDPAESTGSTGTGGGLAASTGRTDTGAPSGSAADRSP</sequence>
<dbReference type="AlphaFoldDB" id="A0A3D9SX13"/>
<keyword evidence="2" id="KW-1133">Transmembrane helix</keyword>
<dbReference type="EMBL" id="QTTT01000001">
    <property type="protein sequence ID" value="REE98583.1"/>
    <property type="molecule type" value="Genomic_DNA"/>
</dbReference>
<accession>A0A3D9SX13</accession>
<feature type="transmembrane region" description="Helical" evidence="2">
    <location>
        <begin position="12"/>
        <end position="31"/>
    </location>
</feature>
<evidence type="ECO:0000313" key="3">
    <source>
        <dbReference type="EMBL" id="REE98583.1"/>
    </source>
</evidence>
<reference evidence="3 4" key="1">
    <citation type="submission" date="2018-08" db="EMBL/GenBank/DDBJ databases">
        <title>Sequencing the genomes of 1000 actinobacteria strains.</title>
        <authorList>
            <person name="Klenk H.-P."/>
        </authorList>
    </citation>
    <scope>NUCLEOTIDE SEQUENCE [LARGE SCALE GENOMIC DNA]</scope>
    <source>
        <strain evidence="3 4">DSM 43927</strain>
    </source>
</reference>
<keyword evidence="2" id="KW-0472">Membrane</keyword>
<feature type="transmembrane region" description="Helical" evidence="2">
    <location>
        <begin position="69"/>
        <end position="90"/>
    </location>
</feature>
<proteinExistence type="predicted"/>
<keyword evidence="4" id="KW-1185">Reference proteome</keyword>
<comment type="caution">
    <text evidence="3">The sequence shown here is derived from an EMBL/GenBank/DDBJ whole genome shotgun (WGS) entry which is preliminary data.</text>
</comment>
<dbReference type="RefSeq" id="WP_116024019.1">
    <property type="nucleotide sequence ID" value="NZ_QTTT01000001.1"/>
</dbReference>
<keyword evidence="2" id="KW-0812">Transmembrane</keyword>
<evidence type="ECO:0000256" key="2">
    <source>
        <dbReference type="SAM" id="Phobius"/>
    </source>
</evidence>
<dbReference type="OrthoDB" id="3542908at2"/>
<gene>
    <name evidence="3" type="ORF">DFJ69_4075</name>
</gene>
<evidence type="ECO:0000313" key="4">
    <source>
        <dbReference type="Proteomes" id="UP000256661"/>
    </source>
</evidence>